<dbReference type="PROSITE" id="PS00024">
    <property type="entry name" value="HEMOPEXIN"/>
    <property type="match status" value="1"/>
</dbReference>
<dbReference type="InterPro" id="IPR021190">
    <property type="entry name" value="Pept_M10A"/>
</dbReference>
<feature type="repeat" description="Hemopexin" evidence="23">
    <location>
        <begin position="277"/>
        <end position="326"/>
    </location>
</feature>
<feature type="binding site" evidence="20">
    <location>
        <position position="201"/>
    </location>
    <ligand>
        <name>Ca(2+)</name>
        <dbReference type="ChEBI" id="CHEBI:29108"/>
        <label>1</label>
    </ligand>
</feature>
<evidence type="ECO:0000313" key="26">
    <source>
        <dbReference type="Proteomes" id="UP000189705"/>
    </source>
</evidence>
<feature type="repeat" description="Hemopexin" evidence="23">
    <location>
        <begin position="327"/>
        <end position="373"/>
    </location>
</feature>
<dbReference type="RefSeq" id="XP_006038120.2">
    <property type="nucleotide sequence ID" value="XM_006038058.3"/>
</dbReference>
<dbReference type="Pfam" id="PF00045">
    <property type="entry name" value="Hemopexin"/>
    <property type="match status" value="4"/>
</dbReference>
<dbReference type="PRINTS" id="PR00138">
    <property type="entry name" value="MATRIXIN"/>
</dbReference>
<dbReference type="InParanoid" id="A0A1U7SWU8"/>
<feature type="binding site" evidence="20">
    <location>
        <position position="381"/>
    </location>
    <ligand>
        <name>Ca(2+)</name>
        <dbReference type="ChEBI" id="CHEBI:29108"/>
        <label>5</label>
    </ligand>
</feature>
<feature type="chain" id="PRO_5018228957" description="interstitial collagenase" evidence="24">
    <location>
        <begin position="22"/>
        <end position="466"/>
    </location>
</feature>
<feature type="binding site" evidence="20">
    <location>
        <position position="158"/>
    </location>
    <ligand>
        <name>Ca(2+)</name>
        <dbReference type="ChEBI" id="CHEBI:29108"/>
        <label>2</label>
    </ligand>
</feature>
<feature type="binding site" evidence="20">
    <location>
        <position position="124"/>
    </location>
    <ligand>
        <name>Ca(2+)</name>
        <dbReference type="ChEBI" id="CHEBI:29108"/>
        <label>1</label>
    </ligand>
</feature>
<comment type="similarity">
    <text evidence="2">Belongs to the peptidase M10A family.</text>
</comment>
<feature type="binding site" evidence="20">
    <location>
        <position position="287"/>
    </location>
    <ligand>
        <name>Ca(2+)</name>
        <dbReference type="ChEBI" id="CHEBI:29108"/>
        <label>4</label>
    </ligand>
</feature>
<dbReference type="STRING" id="38654.A0A1U7SWU8"/>
<name>A0A1U7SWU8_ALLSI</name>
<dbReference type="InterPro" id="IPR036365">
    <property type="entry name" value="PGBD-like_sf"/>
</dbReference>
<dbReference type="PROSITE" id="PS00546">
    <property type="entry name" value="CYSTEINE_SWITCH"/>
    <property type="match status" value="1"/>
</dbReference>
<keyword evidence="12" id="KW-0482">Metalloprotease</keyword>
<feature type="binding site" evidence="20">
    <location>
        <position position="176"/>
    </location>
    <ligand>
        <name>Ca(2+)</name>
        <dbReference type="ChEBI" id="CHEBI:29108"/>
        <label>3</label>
    </ligand>
</feature>
<dbReference type="FunFam" id="2.110.10.10:FF:000002">
    <property type="entry name" value="Matrix metallopeptidase 3"/>
    <property type="match status" value="1"/>
</dbReference>
<dbReference type="Gene3D" id="2.110.10.10">
    <property type="entry name" value="Hemopexin-like domain"/>
    <property type="match status" value="1"/>
</dbReference>
<evidence type="ECO:0000256" key="6">
    <source>
        <dbReference type="ARBA" id="ARBA00022723"/>
    </source>
</evidence>
<feature type="binding site" evidence="19">
    <location>
        <position position="228"/>
    </location>
    <ligand>
        <name>Zn(2+)</name>
        <dbReference type="ChEBI" id="CHEBI:29105"/>
        <label>2</label>
        <note>catalytic</note>
    </ligand>
</feature>
<protein>
    <recommendedName>
        <fullName evidence="17">interstitial collagenase</fullName>
        <ecNumber evidence="17">3.4.24.7</ecNumber>
    </recommendedName>
</protein>
<dbReference type="InterPro" id="IPR024079">
    <property type="entry name" value="MetalloPept_cat_dom_sf"/>
</dbReference>
<keyword evidence="8" id="KW-0677">Repeat</keyword>
<keyword evidence="4" id="KW-0272">Extracellular matrix</keyword>
<evidence type="ECO:0000256" key="15">
    <source>
        <dbReference type="ARBA" id="ARBA00023157"/>
    </source>
</evidence>
<dbReference type="PANTHER" id="PTHR10201">
    <property type="entry name" value="MATRIX METALLOPROTEINASE"/>
    <property type="match status" value="1"/>
</dbReference>
<dbReference type="SMART" id="SM00235">
    <property type="entry name" value="ZnMc"/>
    <property type="match status" value="1"/>
</dbReference>
<evidence type="ECO:0000256" key="11">
    <source>
        <dbReference type="ARBA" id="ARBA00022837"/>
    </source>
</evidence>
<dbReference type="eggNOG" id="KOG1565">
    <property type="taxonomic scope" value="Eukaryota"/>
</dbReference>
<dbReference type="Proteomes" id="UP000189705">
    <property type="component" value="Unplaced"/>
</dbReference>
<dbReference type="InterPro" id="IPR006026">
    <property type="entry name" value="Peptidase_Metallo"/>
</dbReference>
<keyword evidence="13" id="KW-0177">Collagen degradation</keyword>
<evidence type="ECO:0000256" key="19">
    <source>
        <dbReference type="PIRSR" id="PIRSR001191-2"/>
    </source>
</evidence>
<evidence type="ECO:0000256" key="2">
    <source>
        <dbReference type="ARBA" id="ARBA00010370"/>
    </source>
</evidence>
<evidence type="ECO:0000313" key="27">
    <source>
        <dbReference type="RefSeq" id="XP_006038120.2"/>
    </source>
</evidence>
<dbReference type="InterPro" id="IPR000585">
    <property type="entry name" value="Hemopexin-like_dom"/>
</dbReference>
<feature type="binding site" evidence="20">
    <location>
        <position position="333"/>
    </location>
    <ligand>
        <name>Ca(2+)</name>
        <dbReference type="ChEBI" id="CHEBI:29108"/>
        <label>5</label>
    </ligand>
</feature>
<dbReference type="PANTHER" id="PTHR10201:SF151">
    <property type="entry name" value="INTERSTITIAL COLLAGENASE"/>
    <property type="match status" value="1"/>
</dbReference>
<feature type="signal peptide" evidence="24">
    <location>
        <begin position="1"/>
        <end position="21"/>
    </location>
</feature>
<dbReference type="AlphaFoldDB" id="A0A1U7SWU8"/>
<dbReference type="InterPro" id="IPR018487">
    <property type="entry name" value="Hemopexin-like_repeat"/>
</dbReference>
<dbReference type="PIRSF" id="PIRSF001191">
    <property type="entry name" value="Peptidase_M10A_matrix"/>
    <property type="match status" value="1"/>
</dbReference>
<dbReference type="GO" id="GO:0006508">
    <property type="term" value="P:proteolysis"/>
    <property type="evidence" value="ECO:0007669"/>
    <property type="project" value="UniProtKB-KW"/>
</dbReference>
<evidence type="ECO:0000256" key="21">
    <source>
        <dbReference type="PIRSR" id="PIRSR621190-3"/>
    </source>
</evidence>
<keyword evidence="26" id="KW-1185">Reference proteome</keyword>
<accession>A0A1U7SWU8</accession>
<feature type="binding site" evidence="20">
    <location>
        <position position="427"/>
    </location>
    <ligand>
        <name>Ca(2+)</name>
        <dbReference type="ChEBI" id="CHEBI:29108"/>
        <label>4</label>
    </ligand>
</feature>
<keyword evidence="3" id="KW-0964">Secreted</keyword>
<dbReference type="GO" id="GO:0031012">
    <property type="term" value="C:extracellular matrix"/>
    <property type="evidence" value="ECO:0007669"/>
    <property type="project" value="InterPro"/>
</dbReference>
<dbReference type="EC" id="3.4.24.7" evidence="17"/>
<feature type="binding site" evidence="19">
    <location>
        <position position="222"/>
    </location>
    <ligand>
        <name>Zn(2+)</name>
        <dbReference type="ChEBI" id="CHEBI:29105"/>
        <label>2</label>
        <note>catalytic</note>
    </ligand>
</feature>
<evidence type="ECO:0000256" key="7">
    <source>
        <dbReference type="ARBA" id="ARBA00022729"/>
    </source>
</evidence>
<sequence>MPVRMKSLPLLLLACAALSSAAPVAPEVDTTMLVEGYLRNFYSLETELHPSFKRKITDSVSEKLKKMQSFFGLKVTGKLNNETVEMMKQPRCGVPDIGEYVLIDGNPKWTRNDLTYRIINRTPDMRPADVDEAIKQAFEVWSNVVPLTFRRIEDGAADIMMSFQYRDHGDGYPFYGPHGTLAHAFQPGPRIGGDVHFDEEETWTKYNRGYSLFIVAAHELGHSLGLAHSPDPGSLMYPNYAYRDTKEFHLPQDDINGIQAIYGQSLQPVQPTGPSTPGTCDPNLSFDAVATLRGEMLFFKGRYLWRKHPQIRETEINLISQFWPTLPAGIQAAYENVEKDQFVLFKEDKYWVFKESNVVHGYPKRIHQLGFPKTVKRINAAFSDKNTGKTYFFVANKYWSYDERRQSMDKGYPRKIIKDFGKIGQIDAAFQHNGYIYLFHGTKQTQFDPNTKQVVRVLKSTSWFGC</sequence>
<feature type="domain" description="Peptidase metallopeptidase" evidence="25">
    <location>
        <begin position="105"/>
        <end position="264"/>
    </location>
</feature>
<dbReference type="InterPro" id="IPR033739">
    <property type="entry name" value="M10A_MMP"/>
</dbReference>
<feature type="binding site" evidence="20">
    <location>
        <position position="236"/>
    </location>
    <ligand>
        <name>Zn(2+)</name>
        <dbReference type="ChEBI" id="CHEBI:29105"/>
        <label>2</label>
        <note>catalytic</note>
    </ligand>
</feature>
<dbReference type="InterPro" id="IPR001818">
    <property type="entry name" value="Pept_M10_metallopeptidase"/>
</dbReference>
<comment type="catalytic activity">
    <reaction evidence="16">
        <text>Cleavage of the triple helix of collagen at about three-quarters of the length of the molecule from the N-terminus, at 775-Gly-|-Ile-776 in the alpha1(I) chain. Cleaves synthetic substrates and alpha-macroglobulins at bonds where P1' is a hydrophobic residue.</text>
        <dbReference type="EC" id="3.4.24.7"/>
    </reaction>
</comment>
<feature type="binding site" evidence="20">
    <location>
        <position position="183"/>
    </location>
    <ligand>
        <name>Zn(2+)</name>
        <dbReference type="ChEBI" id="CHEBI:29105"/>
        <label>1</label>
    </ligand>
</feature>
<evidence type="ECO:0000256" key="1">
    <source>
        <dbReference type="ARBA" id="ARBA00004498"/>
    </source>
</evidence>
<feature type="binding site" evidence="20">
    <location>
        <position position="194"/>
    </location>
    <ligand>
        <name>Ca(2+)</name>
        <dbReference type="ChEBI" id="CHEBI:29108"/>
        <label>2</label>
    </ligand>
</feature>
<dbReference type="InterPro" id="IPR021158">
    <property type="entry name" value="Pept_M10A_Zn_BS"/>
</dbReference>
<keyword evidence="11 20" id="KW-0106">Calcium</keyword>
<dbReference type="SUPFAM" id="SSF50923">
    <property type="entry name" value="Hemopexin-like domain"/>
    <property type="match status" value="1"/>
</dbReference>
<evidence type="ECO:0000256" key="4">
    <source>
        <dbReference type="ARBA" id="ARBA00022530"/>
    </source>
</evidence>
<dbReference type="Gene3D" id="3.40.390.10">
    <property type="entry name" value="Collagenase (Catalytic Domain)"/>
    <property type="match status" value="1"/>
</dbReference>
<evidence type="ECO:0000256" key="22">
    <source>
        <dbReference type="PIRSR" id="PIRSR621190-4"/>
    </source>
</evidence>
<reference evidence="27" key="1">
    <citation type="submission" date="2025-08" db="UniProtKB">
        <authorList>
            <consortium name="RefSeq"/>
        </authorList>
    </citation>
    <scope>IDENTIFICATION</scope>
</reference>
<evidence type="ECO:0000256" key="13">
    <source>
        <dbReference type="ARBA" id="ARBA00023105"/>
    </source>
</evidence>
<proteinExistence type="inferred from homology"/>
<evidence type="ECO:0000256" key="23">
    <source>
        <dbReference type="PROSITE-ProRule" id="PRU01011"/>
    </source>
</evidence>
<evidence type="ECO:0000256" key="8">
    <source>
        <dbReference type="ARBA" id="ARBA00022737"/>
    </source>
</evidence>
<comment type="subcellular location">
    <subcellularLocation>
        <location evidence="1">Secreted</location>
        <location evidence="1">Extracellular space</location>
        <location evidence="1">Extracellular matrix</location>
    </subcellularLocation>
</comment>
<evidence type="ECO:0000256" key="17">
    <source>
        <dbReference type="ARBA" id="ARBA00038924"/>
    </source>
</evidence>
<evidence type="ECO:0000256" key="14">
    <source>
        <dbReference type="ARBA" id="ARBA00023145"/>
    </source>
</evidence>
<dbReference type="SMART" id="SM00120">
    <property type="entry name" value="HX"/>
    <property type="match status" value="4"/>
</dbReference>
<evidence type="ECO:0000256" key="3">
    <source>
        <dbReference type="ARBA" id="ARBA00022525"/>
    </source>
</evidence>
<dbReference type="GO" id="GO:0008270">
    <property type="term" value="F:zinc ion binding"/>
    <property type="evidence" value="ECO:0007669"/>
    <property type="project" value="InterPro"/>
</dbReference>
<evidence type="ECO:0000256" key="18">
    <source>
        <dbReference type="PIRSR" id="PIRSR001191-1"/>
    </source>
</evidence>
<dbReference type="GeneID" id="102388159"/>
<dbReference type="FunFam" id="3.40.390.10:FF:000007">
    <property type="entry name" value="Collagenase 3"/>
    <property type="match status" value="1"/>
</dbReference>
<feature type="active site" evidence="18">
    <location>
        <position position="219"/>
    </location>
</feature>
<dbReference type="InterPro" id="IPR002477">
    <property type="entry name" value="Peptidoglycan-bd-like"/>
</dbReference>
<dbReference type="InterPro" id="IPR036375">
    <property type="entry name" value="Hemopexin-like_dom_sf"/>
</dbReference>
<comment type="cofactor">
    <cofactor evidence="20">
        <name>Ca(2+)</name>
        <dbReference type="ChEBI" id="CHEBI:29108"/>
    </cofactor>
    <text evidence="20">Can bind about 5 Ca(2+) ions per subunit.</text>
</comment>
<dbReference type="Pfam" id="PF01471">
    <property type="entry name" value="PG_binding_1"/>
    <property type="match status" value="1"/>
</dbReference>
<dbReference type="KEGG" id="asn:102388159"/>
<dbReference type="GO" id="GO:0030198">
    <property type="term" value="P:extracellular matrix organization"/>
    <property type="evidence" value="ECO:0007669"/>
    <property type="project" value="TreeGrafter"/>
</dbReference>
<keyword evidence="5" id="KW-0645">Protease</keyword>
<feature type="binding site" evidence="20">
    <location>
        <position position="198"/>
    </location>
    <ligand>
        <name>Ca(2+)</name>
        <dbReference type="ChEBI" id="CHEBI:29108"/>
        <label>3</label>
    </ligand>
</feature>
<feature type="binding site" evidence="20">
    <location>
        <position position="192"/>
    </location>
    <ligand>
        <name>Ca(2+)</name>
        <dbReference type="ChEBI" id="CHEBI:29108"/>
        <label>2</label>
    </ligand>
</feature>
<keyword evidence="7 24" id="KW-0732">Signal</keyword>
<evidence type="ECO:0000256" key="20">
    <source>
        <dbReference type="PIRSR" id="PIRSR621190-2"/>
    </source>
</evidence>
<evidence type="ECO:0000259" key="25">
    <source>
        <dbReference type="SMART" id="SM00235"/>
    </source>
</evidence>
<evidence type="ECO:0000256" key="24">
    <source>
        <dbReference type="SAM" id="SignalP"/>
    </source>
</evidence>
<evidence type="ECO:0000256" key="5">
    <source>
        <dbReference type="ARBA" id="ARBA00022670"/>
    </source>
</evidence>
<feature type="binding site" evidence="20">
    <location>
        <position position="168"/>
    </location>
    <ligand>
        <name>Zn(2+)</name>
        <dbReference type="ChEBI" id="CHEBI:29105"/>
        <label>1</label>
    </ligand>
</feature>
<keyword evidence="9" id="KW-0378">Hydrolase</keyword>
<feature type="binding site" description="in inhibited form" evidence="20">
    <location>
        <position position="92"/>
    </location>
    <ligand>
        <name>Zn(2+)</name>
        <dbReference type="ChEBI" id="CHEBI:29105"/>
        <label>2</label>
        <note>catalytic</note>
    </ligand>
</feature>
<comment type="cofactor">
    <cofactor evidence="20">
        <name>Zn(2+)</name>
        <dbReference type="ChEBI" id="CHEBI:29105"/>
    </cofactor>
    <text evidence="20">Binds 2 Zn(2+) ions per subunit.</text>
</comment>
<keyword evidence="14" id="KW-0865">Zymogen</keyword>
<dbReference type="SUPFAM" id="SSF47090">
    <property type="entry name" value="PGBD-like"/>
    <property type="match status" value="1"/>
</dbReference>
<feature type="binding site" evidence="20">
    <location>
        <position position="196"/>
    </location>
    <ligand>
        <name>Zn(2+)</name>
        <dbReference type="ChEBI" id="CHEBI:29105"/>
        <label>1</label>
    </ligand>
</feature>
<feature type="binding site" evidence="20">
    <location>
        <position position="170"/>
    </location>
    <ligand>
        <name>Zn(2+)</name>
        <dbReference type="ChEBI" id="CHEBI:29105"/>
        <label>1</label>
    </ligand>
</feature>
<feature type="binding site" evidence="20">
    <location>
        <position position="201"/>
    </location>
    <ligand>
        <name>Ca(2+)</name>
        <dbReference type="ChEBI" id="CHEBI:29108"/>
        <label>3</label>
    </ligand>
</feature>
<feature type="repeat" description="Hemopexin" evidence="23">
    <location>
        <begin position="375"/>
        <end position="423"/>
    </location>
</feature>
<feature type="disulfide bond" evidence="21">
    <location>
        <begin position="280"/>
        <end position="466"/>
    </location>
</feature>
<keyword evidence="6 19" id="KW-0479">Metal-binding</keyword>
<dbReference type="CDD" id="cd04278">
    <property type="entry name" value="ZnMc_MMP"/>
    <property type="match status" value="1"/>
</dbReference>
<evidence type="ECO:0000256" key="16">
    <source>
        <dbReference type="ARBA" id="ARBA00036005"/>
    </source>
</evidence>
<gene>
    <name evidence="27" type="primary">LOC102388159</name>
</gene>
<dbReference type="GO" id="GO:0004222">
    <property type="term" value="F:metalloendopeptidase activity"/>
    <property type="evidence" value="ECO:0007669"/>
    <property type="project" value="UniProtKB-EC"/>
</dbReference>
<dbReference type="GO" id="GO:0030574">
    <property type="term" value="P:collagen catabolic process"/>
    <property type="evidence" value="ECO:0007669"/>
    <property type="project" value="UniProtKB-KW"/>
</dbReference>
<organism evidence="26 27">
    <name type="scientific">Alligator sinensis</name>
    <name type="common">Chinese alligator</name>
    <dbReference type="NCBI Taxonomy" id="38654"/>
    <lineage>
        <taxon>Eukaryota</taxon>
        <taxon>Metazoa</taxon>
        <taxon>Chordata</taxon>
        <taxon>Craniata</taxon>
        <taxon>Vertebrata</taxon>
        <taxon>Euteleostomi</taxon>
        <taxon>Archelosauria</taxon>
        <taxon>Archosauria</taxon>
        <taxon>Crocodylia</taxon>
        <taxon>Alligatoridae</taxon>
        <taxon>Alligatorinae</taxon>
        <taxon>Alligator</taxon>
    </lineage>
</organism>
<dbReference type="InterPro" id="IPR018486">
    <property type="entry name" value="Hemopexin_CS"/>
</dbReference>
<keyword evidence="10 19" id="KW-0862">Zinc</keyword>
<keyword evidence="15 21" id="KW-1015">Disulfide bond</keyword>
<feature type="binding site" evidence="19">
    <location>
        <position position="218"/>
    </location>
    <ligand>
        <name>Zn(2+)</name>
        <dbReference type="ChEBI" id="CHEBI:29105"/>
        <label>2</label>
        <note>catalytic</note>
    </ligand>
</feature>
<dbReference type="SUPFAM" id="SSF55486">
    <property type="entry name" value="Metalloproteases ('zincins'), catalytic domain"/>
    <property type="match status" value="1"/>
</dbReference>
<dbReference type="FunCoup" id="A0A1U7SWU8">
    <property type="interactions" value="16"/>
</dbReference>
<evidence type="ECO:0000256" key="9">
    <source>
        <dbReference type="ARBA" id="ARBA00022801"/>
    </source>
</evidence>
<dbReference type="CDD" id="cd00094">
    <property type="entry name" value="HX"/>
    <property type="match status" value="1"/>
</dbReference>
<dbReference type="PROSITE" id="PS51642">
    <property type="entry name" value="HEMOPEXIN_2"/>
    <property type="match status" value="3"/>
</dbReference>
<evidence type="ECO:0000256" key="12">
    <source>
        <dbReference type="ARBA" id="ARBA00023049"/>
    </source>
</evidence>
<feature type="modified residue" description="Phosphotyrosine; by PKDCC" evidence="22">
    <location>
        <position position="362"/>
    </location>
</feature>
<evidence type="ECO:0000256" key="10">
    <source>
        <dbReference type="ARBA" id="ARBA00022833"/>
    </source>
</evidence>
<dbReference type="Pfam" id="PF00413">
    <property type="entry name" value="Peptidase_M10"/>
    <property type="match status" value="1"/>
</dbReference>